<protein>
    <submittedName>
        <fullName evidence="2">RNA methyltransferase</fullName>
    </submittedName>
</protein>
<reference evidence="2 3" key="1">
    <citation type="submission" date="2019-03" db="EMBL/GenBank/DDBJ databases">
        <title>Algoriphagus sp. nov, a new strain isolated from root system soil of mangrove plant Kandelia.</title>
        <authorList>
            <person name="Yin Q."/>
            <person name="Wang K."/>
            <person name="Song Z."/>
        </authorList>
    </citation>
    <scope>NUCLEOTIDE SEQUENCE [LARGE SCALE GENOMIC DNA]</scope>
    <source>
        <strain evidence="2 3">XY-J91</strain>
    </source>
</reference>
<evidence type="ECO:0000313" key="3">
    <source>
        <dbReference type="Proteomes" id="UP000297647"/>
    </source>
</evidence>
<evidence type="ECO:0000259" key="1">
    <source>
        <dbReference type="Pfam" id="PF04993"/>
    </source>
</evidence>
<sequence length="122" mass="14078">MAYDQYLADRIRRVLNEKKVAFQDKPMMGGLMFSVDGKMLCGIHVDKKSKNSLLMTRVGETAYEKHIHKEECLPMDFTGRPMKGYLFITPMGFDLDEGLENWIQLALEFNPLAKSSQKRKKS</sequence>
<keyword evidence="2" id="KW-0808">Transferase</keyword>
<accession>A0A4Y9QWU2</accession>
<dbReference type="SUPFAM" id="SSF159894">
    <property type="entry name" value="YgaC/TfoX-N like"/>
    <property type="match status" value="1"/>
</dbReference>
<keyword evidence="3" id="KW-1185">Reference proteome</keyword>
<dbReference type="OrthoDB" id="214902at2"/>
<dbReference type="GO" id="GO:0008168">
    <property type="term" value="F:methyltransferase activity"/>
    <property type="evidence" value="ECO:0007669"/>
    <property type="project" value="UniProtKB-KW"/>
</dbReference>
<keyword evidence="2" id="KW-0489">Methyltransferase</keyword>
<dbReference type="Pfam" id="PF04993">
    <property type="entry name" value="TfoX_N"/>
    <property type="match status" value="1"/>
</dbReference>
<dbReference type="GO" id="GO:0032259">
    <property type="term" value="P:methylation"/>
    <property type="evidence" value="ECO:0007669"/>
    <property type="project" value="UniProtKB-KW"/>
</dbReference>
<comment type="caution">
    <text evidence="2">The sequence shown here is derived from an EMBL/GenBank/DDBJ whole genome shotgun (WGS) entry which is preliminary data.</text>
</comment>
<dbReference type="Proteomes" id="UP000297647">
    <property type="component" value="Unassembled WGS sequence"/>
</dbReference>
<dbReference type="RefSeq" id="WP_135071761.1">
    <property type="nucleotide sequence ID" value="NZ_SPSB01000002.1"/>
</dbReference>
<feature type="domain" description="TfoX N-terminal" evidence="1">
    <location>
        <begin position="23"/>
        <end position="109"/>
    </location>
</feature>
<name>A0A4Y9QWU2_9BACT</name>
<proteinExistence type="predicted"/>
<dbReference type="EMBL" id="SPSB01000002">
    <property type="protein sequence ID" value="TFV95556.1"/>
    <property type="molecule type" value="Genomic_DNA"/>
</dbReference>
<dbReference type="AlphaFoldDB" id="A0A4Y9QWU2"/>
<evidence type="ECO:0000313" key="2">
    <source>
        <dbReference type="EMBL" id="TFV95556.1"/>
    </source>
</evidence>
<organism evidence="2 3">
    <name type="scientific">Algoriphagus kandeliae</name>
    <dbReference type="NCBI Taxonomy" id="2562278"/>
    <lineage>
        <taxon>Bacteria</taxon>
        <taxon>Pseudomonadati</taxon>
        <taxon>Bacteroidota</taxon>
        <taxon>Cytophagia</taxon>
        <taxon>Cytophagales</taxon>
        <taxon>Cyclobacteriaceae</taxon>
        <taxon>Algoriphagus</taxon>
    </lineage>
</organism>
<dbReference type="InterPro" id="IPR007076">
    <property type="entry name" value="TfoX_N"/>
</dbReference>
<gene>
    <name evidence="2" type="ORF">E4S40_04885</name>
</gene>